<dbReference type="GO" id="GO:0005509">
    <property type="term" value="F:calcium ion binding"/>
    <property type="evidence" value="ECO:0000318"/>
    <property type="project" value="GO_Central"/>
</dbReference>
<reference evidence="5" key="2">
    <citation type="journal article" date="2007" name="Science">
        <title>Draft genome sequence of the sexually transmitted pathogen Trichomonas vaginalis.</title>
        <authorList>
            <person name="Carlton J.M."/>
            <person name="Hirt R.P."/>
            <person name="Silva J.C."/>
            <person name="Delcher A.L."/>
            <person name="Schatz M."/>
            <person name="Zhao Q."/>
            <person name="Wortman J.R."/>
            <person name="Bidwell S.L."/>
            <person name="Alsmark U.C.M."/>
            <person name="Besteiro S."/>
            <person name="Sicheritz-Ponten T."/>
            <person name="Noel C.J."/>
            <person name="Dacks J.B."/>
            <person name="Foster P.G."/>
            <person name="Simillion C."/>
            <person name="Van de Peer Y."/>
            <person name="Miranda-Saavedra D."/>
            <person name="Barton G.J."/>
            <person name="Westrop G.D."/>
            <person name="Mueller S."/>
            <person name="Dessi D."/>
            <person name="Fiori P.L."/>
            <person name="Ren Q."/>
            <person name="Paulsen I."/>
            <person name="Zhang H."/>
            <person name="Bastida-Corcuera F.D."/>
            <person name="Simoes-Barbosa A."/>
            <person name="Brown M.T."/>
            <person name="Hayes R.D."/>
            <person name="Mukherjee M."/>
            <person name="Okumura C.Y."/>
            <person name="Schneider R."/>
            <person name="Smith A.J."/>
            <person name="Vanacova S."/>
            <person name="Villalvazo M."/>
            <person name="Haas B.J."/>
            <person name="Pertea M."/>
            <person name="Feldblyum T.V."/>
            <person name="Utterback T.R."/>
            <person name="Shu C.L."/>
            <person name="Osoegawa K."/>
            <person name="de Jong P.J."/>
            <person name="Hrdy I."/>
            <person name="Horvathova L."/>
            <person name="Zubacova Z."/>
            <person name="Dolezal P."/>
            <person name="Malik S.B."/>
            <person name="Logsdon J.M. Jr."/>
            <person name="Henze K."/>
            <person name="Gupta A."/>
            <person name="Wang C.C."/>
            <person name="Dunne R.L."/>
            <person name="Upcroft J.A."/>
            <person name="Upcroft P."/>
            <person name="White O."/>
            <person name="Salzberg S.L."/>
            <person name="Tang P."/>
            <person name="Chiu C.-H."/>
            <person name="Lee Y.-S."/>
            <person name="Embley T.M."/>
            <person name="Coombs G.H."/>
            <person name="Mottram J.C."/>
            <person name="Tachezy J."/>
            <person name="Fraser-Liggett C.M."/>
            <person name="Johnson P.J."/>
        </authorList>
    </citation>
    <scope>NUCLEOTIDE SEQUENCE [LARGE SCALE GENOMIC DNA]</scope>
    <source>
        <strain evidence="5">G3</strain>
    </source>
</reference>
<proteinExistence type="predicted"/>
<organism evidence="5 6">
    <name type="scientific">Trichomonas vaginalis (strain ATCC PRA-98 / G3)</name>
    <dbReference type="NCBI Taxonomy" id="412133"/>
    <lineage>
        <taxon>Eukaryota</taxon>
        <taxon>Metamonada</taxon>
        <taxon>Parabasalia</taxon>
        <taxon>Trichomonadida</taxon>
        <taxon>Trichomonadidae</taxon>
        <taxon>Trichomonas</taxon>
    </lineage>
</organism>
<evidence type="ECO:0000256" key="1">
    <source>
        <dbReference type="ARBA" id="ARBA00022723"/>
    </source>
</evidence>
<evidence type="ECO:0000259" key="4">
    <source>
        <dbReference type="PROSITE" id="PS50222"/>
    </source>
</evidence>
<keyword evidence="2" id="KW-0677">Repeat</keyword>
<feature type="domain" description="EF-hand" evidence="4">
    <location>
        <begin position="117"/>
        <end position="149"/>
    </location>
</feature>
<keyword evidence="1" id="KW-0479">Metal-binding</keyword>
<evidence type="ECO:0000313" key="5">
    <source>
        <dbReference type="EMBL" id="EAX88814.1"/>
    </source>
</evidence>
<dbReference type="CDD" id="cd00051">
    <property type="entry name" value="EFh"/>
    <property type="match status" value="2"/>
</dbReference>
<feature type="domain" description="EF-hand" evidence="4">
    <location>
        <begin position="81"/>
        <end position="116"/>
    </location>
</feature>
<reference evidence="5" key="1">
    <citation type="submission" date="2006-10" db="EMBL/GenBank/DDBJ databases">
        <authorList>
            <person name="Amadeo P."/>
            <person name="Zhao Q."/>
            <person name="Wortman J."/>
            <person name="Fraser-Liggett C."/>
            <person name="Carlton J."/>
        </authorList>
    </citation>
    <scope>NUCLEOTIDE SEQUENCE</scope>
    <source>
        <strain evidence="5">G3</strain>
    </source>
</reference>
<feature type="domain" description="EF-hand" evidence="4">
    <location>
        <begin position="44"/>
        <end position="79"/>
    </location>
</feature>
<dbReference type="Proteomes" id="UP000001542">
    <property type="component" value="Unassembled WGS sequence"/>
</dbReference>
<dbReference type="PANTHER" id="PTHR23048:SF0">
    <property type="entry name" value="CALMODULIN LIKE 3"/>
    <property type="match status" value="1"/>
</dbReference>
<dbReference type="OMA" id="FPQFATM"/>
<dbReference type="STRING" id="5722.A2G200"/>
<feature type="domain" description="EF-hand" evidence="4">
    <location>
        <begin position="8"/>
        <end position="43"/>
    </location>
</feature>
<dbReference type="PROSITE" id="PS00018">
    <property type="entry name" value="EF_HAND_1"/>
    <property type="match status" value="4"/>
</dbReference>
<dbReference type="FunFam" id="1.10.238.10:FF:000251">
    <property type="entry name" value="Calmodulin-related protein 97A"/>
    <property type="match status" value="1"/>
</dbReference>
<dbReference type="GO" id="GO:0005737">
    <property type="term" value="C:cytoplasm"/>
    <property type="evidence" value="ECO:0000318"/>
    <property type="project" value="GO_Central"/>
</dbReference>
<sequence length="149" mass="17008">MSESLSPEQVSEFKQAFDIIDRNKDGVITIDDLHELMKSFGKELIHAELKDMIRHADADGNDEVDFTEFMALLSRQLRQNDLTDELRAAFTLFDKNGDGFITKNDLGPILQTLGYDTSSENLRRLINEGDRDRDGKISFVEFCNVMQSN</sequence>
<gene>
    <name evidence="5" type="ORF">TVAG_300130</name>
</gene>
<evidence type="ECO:0000256" key="2">
    <source>
        <dbReference type="ARBA" id="ARBA00022737"/>
    </source>
</evidence>
<dbReference type="EMBL" id="DS114262">
    <property type="protein sequence ID" value="EAX88814.1"/>
    <property type="molecule type" value="Genomic_DNA"/>
</dbReference>
<dbReference type="FunFam" id="1.10.238.10:FF:000457">
    <property type="entry name" value="mRNA, clone: RTFL01-44-H24"/>
    <property type="match status" value="1"/>
</dbReference>
<dbReference type="SUPFAM" id="SSF47473">
    <property type="entry name" value="EF-hand"/>
    <property type="match status" value="1"/>
</dbReference>
<evidence type="ECO:0000256" key="3">
    <source>
        <dbReference type="ARBA" id="ARBA00022837"/>
    </source>
</evidence>
<dbReference type="VEuPathDB" id="TrichDB:TVAGG3_0478760"/>
<dbReference type="SMART" id="SM00054">
    <property type="entry name" value="EFh"/>
    <property type="match status" value="4"/>
</dbReference>
<dbReference type="RefSeq" id="XP_001301744.1">
    <property type="nucleotide sequence ID" value="XM_001301743.1"/>
</dbReference>
<dbReference type="Pfam" id="PF13499">
    <property type="entry name" value="EF-hand_7"/>
    <property type="match status" value="2"/>
</dbReference>
<dbReference type="InterPro" id="IPR011992">
    <property type="entry name" value="EF-hand-dom_pair"/>
</dbReference>
<dbReference type="InParanoid" id="A2G200"/>
<keyword evidence="3" id="KW-0106">Calcium</keyword>
<keyword evidence="6" id="KW-1185">Reference proteome</keyword>
<dbReference type="AlphaFoldDB" id="A2G200"/>
<dbReference type="InterPro" id="IPR002048">
    <property type="entry name" value="EF_hand_dom"/>
</dbReference>
<dbReference type="OrthoDB" id="26525at2759"/>
<dbReference type="SMR" id="A2G200"/>
<evidence type="ECO:0000313" key="6">
    <source>
        <dbReference type="Proteomes" id="UP000001542"/>
    </source>
</evidence>
<dbReference type="KEGG" id="tva:4746477"/>
<dbReference type="VEuPathDB" id="TrichDB:TVAG_300130"/>
<dbReference type="GO" id="GO:0030234">
    <property type="term" value="F:enzyme regulator activity"/>
    <property type="evidence" value="ECO:0000318"/>
    <property type="project" value="GO_Central"/>
</dbReference>
<dbReference type="PANTHER" id="PTHR23048">
    <property type="entry name" value="MYOSIN LIGHT CHAIN 1, 3"/>
    <property type="match status" value="1"/>
</dbReference>
<dbReference type="InterPro" id="IPR018247">
    <property type="entry name" value="EF_Hand_1_Ca_BS"/>
</dbReference>
<accession>A2G200</accession>
<name>A2G200_TRIV3</name>
<dbReference type="eggNOG" id="KOG0027">
    <property type="taxonomic scope" value="Eukaryota"/>
</dbReference>
<dbReference type="InterPro" id="IPR050230">
    <property type="entry name" value="CALM/Myosin/TropC-like"/>
</dbReference>
<protein>
    <submittedName>
        <fullName evidence="5">EF hand family protein</fullName>
    </submittedName>
</protein>
<dbReference type="Gene3D" id="1.10.238.10">
    <property type="entry name" value="EF-hand"/>
    <property type="match status" value="2"/>
</dbReference>
<dbReference type="PROSITE" id="PS50222">
    <property type="entry name" value="EF_HAND_2"/>
    <property type="match status" value="4"/>
</dbReference>